<dbReference type="PANTHER" id="PTHR45453:SF1">
    <property type="entry name" value="PHOSPHATE REGULON SENSOR PROTEIN PHOR"/>
    <property type="match status" value="1"/>
</dbReference>
<evidence type="ECO:0000256" key="2">
    <source>
        <dbReference type="ARBA" id="ARBA00012438"/>
    </source>
</evidence>
<proteinExistence type="predicted"/>
<dbReference type="InterPro" id="IPR005467">
    <property type="entry name" value="His_kinase_dom"/>
</dbReference>
<evidence type="ECO:0000256" key="8">
    <source>
        <dbReference type="SAM" id="SignalP"/>
    </source>
</evidence>
<feature type="chain" id="PRO_5015128032" description="histidine kinase" evidence="8">
    <location>
        <begin position="24"/>
        <end position="643"/>
    </location>
</feature>
<dbReference type="SUPFAM" id="SSF55874">
    <property type="entry name" value="ATPase domain of HSP90 chaperone/DNA topoisomerase II/histidine kinase"/>
    <property type="match status" value="1"/>
</dbReference>
<keyword evidence="4" id="KW-0808">Transferase</keyword>
<evidence type="ECO:0000256" key="1">
    <source>
        <dbReference type="ARBA" id="ARBA00000085"/>
    </source>
</evidence>
<feature type="signal peptide" evidence="8">
    <location>
        <begin position="1"/>
        <end position="23"/>
    </location>
</feature>
<dbReference type="Gene3D" id="3.30.565.10">
    <property type="entry name" value="Histidine kinase-like ATPase, C-terminal domain"/>
    <property type="match status" value="1"/>
</dbReference>
<dbReference type="InterPro" id="IPR004358">
    <property type="entry name" value="Sig_transdc_His_kin-like_C"/>
</dbReference>
<dbReference type="InterPro" id="IPR011622">
    <property type="entry name" value="7TMR_DISM_rcpt_extracell_dom2"/>
</dbReference>
<protein>
    <recommendedName>
        <fullName evidence="2">histidine kinase</fullName>
        <ecNumber evidence="2">2.7.13.3</ecNumber>
    </recommendedName>
</protein>
<dbReference type="SMART" id="SM00388">
    <property type="entry name" value="HisKA"/>
    <property type="match status" value="1"/>
</dbReference>
<feature type="transmembrane region" description="Helical" evidence="7">
    <location>
        <begin position="211"/>
        <end position="228"/>
    </location>
</feature>
<dbReference type="EC" id="2.7.13.3" evidence="2"/>
<comment type="catalytic activity">
    <reaction evidence="1">
        <text>ATP + protein L-histidine = ADP + protein N-phospho-L-histidine.</text>
        <dbReference type="EC" id="2.7.13.3"/>
    </reaction>
</comment>
<feature type="domain" description="Histidine kinase" evidence="9">
    <location>
        <begin position="425"/>
        <end position="642"/>
    </location>
</feature>
<keyword evidence="7" id="KW-1133">Transmembrane helix</keyword>
<dbReference type="CDD" id="cd00075">
    <property type="entry name" value="HATPase"/>
    <property type="match status" value="1"/>
</dbReference>
<dbReference type="Gene3D" id="1.10.287.130">
    <property type="match status" value="1"/>
</dbReference>
<dbReference type="PRINTS" id="PR00344">
    <property type="entry name" value="BCTRLSENSOR"/>
</dbReference>
<feature type="transmembrane region" description="Helical" evidence="7">
    <location>
        <begin position="248"/>
        <end position="265"/>
    </location>
</feature>
<comment type="caution">
    <text evidence="10">The sequence shown here is derived from an EMBL/GenBank/DDBJ whole genome shotgun (WGS) entry which is preliminary data.</text>
</comment>
<dbReference type="Pfam" id="PF07695">
    <property type="entry name" value="7TMR-DISM_7TM"/>
    <property type="match status" value="1"/>
</dbReference>
<evidence type="ECO:0000256" key="6">
    <source>
        <dbReference type="ARBA" id="ARBA00023012"/>
    </source>
</evidence>
<dbReference type="InterPro" id="IPR003594">
    <property type="entry name" value="HATPase_dom"/>
</dbReference>
<dbReference type="PROSITE" id="PS50109">
    <property type="entry name" value="HIS_KIN"/>
    <property type="match status" value="1"/>
</dbReference>
<dbReference type="Pfam" id="PF07696">
    <property type="entry name" value="7TMR-DISMED2"/>
    <property type="match status" value="1"/>
</dbReference>
<dbReference type="CDD" id="cd00082">
    <property type="entry name" value="HisKA"/>
    <property type="match status" value="1"/>
</dbReference>
<keyword evidence="7" id="KW-0812">Transmembrane</keyword>
<dbReference type="OrthoDB" id="9809766at2"/>
<dbReference type="Proteomes" id="UP000242133">
    <property type="component" value="Unassembled WGS sequence"/>
</dbReference>
<dbReference type="Pfam" id="PF02518">
    <property type="entry name" value="HATPase_c"/>
    <property type="match status" value="1"/>
</dbReference>
<evidence type="ECO:0000256" key="3">
    <source>
        <dbReference type="ARBA" id="ARBA00022553"/>
    </source>
</evidence>
<evidence type="ECO:0000256" key="4">
    <source>
        <dbReference type="ARBA" id="ARBA00022679"/>
    </source>
</evidence>
<dbReference type="GO" id="GO:0016036">
    <property type="term" value="P:cellular response to phosphate starvation"/>
    <property type="evidence" value="ECO:0007669"/>
    <property type="project" value="TreeGrafter"/>
</dbReference>
<dbReference type="GO" id="GO:0000155">
    <property type="term" value="F:phosphorelay sensor kinase activity"/>
    <property type="evidence" value="ECO:0007669"/>
    <property type="project" value="InterPro"/>
</dbReference>
<dbReference type="Gene3D" id="2.60.40.2380">
    <property type="match status" value="1"/>
</dbReference>
<sequence length="643" mass="73095">MRLGIYTWLLVCLGLFTLSPAFAAPVTLGNQVIALDNGQLSLLEDPQGELGLEEAMQRFRAGEFKPIPHGVGEGYTHSAFWVHAELERPPEISADWAFSISPSYLDQVDIYVVQAGRPVQQLATGDQVEHSGDAAHNRLHVVRSELPEGRIDVFMRLSTTSTSALLVRLVPGERLVTHLDTRVFSEGVLIGIVLTVLIINFINGIWLKRSLFLYFVAYEFALMVTILLSTSTLRTLYPALSAADQNIWMRYGVLVSGMLAFIFFYRMLSFPFRGRRWIDILFVIGVSHSLTGILLTYWDEYIDGMYHINNFVIVYPLVVSLILLFYWRDFNAEQRFRASGFFAFGIFCSINSLYVSGYLGVTAITSYIAPVMILSFQLCLHFIIMFSVRKSEKSLLEAHRNTEMSVRKMELERTQRQAHETFMAMFSHEVRTPLAVIDASSQSLVLLEQDPGAREQRERRYQRIRAAVARIDQLLQMSLVRGRHEIDAAEGTLLHEYDIAALIKSVVVEFPELSQQRLEFEGVDETLLFRTRLPAPLLSVIVRNLIDNALKYSPAERPVAVIVKPEKQHLVFSVRDQGHGISEYALEHIYERHFRASEQESVPGLGLGLFVVKEMLDRYQGEINLETGREGTVFSCRLSREVI</sequence>
<dbReference type="InterPro" id="IPR003661">
    <property type="entry name" value="HisK_dim/P_dom"/>
</dbReference>
<dbReference type="AlphaFoldDB" id="A0A2P8F2A0"/>
<keyword evidence="6" id="KW-0902">Two-component regulatory system</keyword>
<feature type="transmembrane region" description="Helical" evidence="7">
    <location>
        <begin position="304"/>
        <end position="327"/>
    </location>
</feature>
<feature type="transmembrane region" description="Helical" evidence="7">
    <location>
        <begin position="339"/>
        <end position="361"/>
    </location>
</feature>
<dbReference type="PANTHER" id="PTHR45453">
    <property type="entry name" value="PHOSPHATE REGULON SENSOR PROTEIN PHOR"/>
    <property type="match status" value="1"/>
</dbReference>
<dbReference type="InterPro" id="IPR036097">
    <property type="entry name" value="HisK_dim/P_sf"/>
</dbReference>
<feature type="transmembrane region" description="Helical" evidence="7">
    <location>
        <begin position="183"/>
        <end position="202"/>
    </location>
</feature>
<feature type="transmembrane region" description="Helical" evidence="7">
    <location>
        <begin position="277"/>
        <end position="298"/>
    </location>
</feature>
<keyword evidence="7" id="KW-0472">Membrane</keyword>
<keyword evidence="3" id="KW-0597">Phosphoprotein</keyword>
<dbReference type="EMBL" id="PYGI01000003">
    <property type="protein sequence ID" value="PSL15837.1"/>
    <property type="molecule type" value="Genomic_DNA"/>
</dbReference>
<dbReference type="InterPro" id="IPR036890">
    <property type="entry name" value="HATPase_C_sf"/>
</dbReference>
<organism evidence="10 11">
    <name type="scientific">Marinobacterium halophilum</name>
    <dbReference type="NCBI Taxonomy" id="267374"/>
    <lineage>
        <taxon>Bacteria</taxon>
        <taxon>Pseudomonadati</taxon>
        <taxon>Pseudomonadota</taxon>
        <taxon>Gammaproteobacteria</taxon>
        <taxon>Oceanospirillales</taxon>
        <taxon>Oceanospirillaceae</taxon>
        <taxon>Marinobacterium</taxon>
    </lineage>
</organism>
<dbReference type="InterPro" id="IPR011623">
    <property type="entry name" value="7TMR_DISM_rcpt_extracell_dom1"/>
</dbReference>
<evidence type="ECO:0000256" key="7">
    <source>
        <dbReference type="SAM" id="Phobius"/>
    </source>
</evidence>
<dbReference type="GO" id="GO:0005886">
    <property type="term" value="C:plasma membrane"/>
    <property type="evidence" value="ECO:0007669"/>
    <property type="project" value="TreeGrafter"/>
</dbReference>
<keyword evidence="8" id="KW-0732">Signal</keyword>
<dbReference type="RefSeq" id="WP_106590658.1">
    <property type="nucleotide sequence ID" value="NZ_PYGI01000003.1"/>
</dbReference>
<feature type="transmembrane region" description="Helical" evidence="7">
    <location>
        <begin position="367"/>
        <end position="388"/>
    </location>
</feature>
<dbReference type="Pfam" id="PF00512">
    <property type="entry name" value="HisKA"/>
    <property type="match status" value="1"/>
</dbReference>
<evidence type="ECO:0000256" key="5">
    <source>
        <dbReference type="ARBA" id="ARBA00022777"/>
    </source>
</evidence>
<keyword evidence="5 10" id="KW-0418">Kinase</keyword>
<evidence type="ECO:0000259" key="9">
    <source>
        <dbReference type="PROSITE" id="PS50109"/>
    </source>
</evidence>
<reference evidence="10 11" key="1">
    <citation type="submission" date="2018-03" db="EMBL/GenBank/DDBJ databases">
        <title>Genomic Encyclopedia of Archaeal and Bacterial Type Strains, Phase II (KMG-II): from individual species to whole genera.</title>
        <authorList>
            <person name="Goeker M."/>
        </authorList>
    </citation>
    <scope>NUCLEOTIDE SEQUENCE [LARGE SCALE GENOMIC DNA]</scope>
    <source>
        <strain evidence="10 11">DSM 17586</strain>
    </source>
</reference>
<dbReference type="GO" id="GO:0004721">
    <property type="term" value="F:phosphoprotein phosphatase activity"/>
    <property type="evidence" value="ECO:0007669"/>
    <property type="project" value="TreeGrafter"/>
</dbReference>
<evidence type="ECO:0000313" key="11">
    <source>
        <dbReference type="Proteomes" id="UP000242133"/>
    </source>
</evidence>
<dbReference type="SUPFAM" id="SSF47384">
    <property type="entry name" value="Homodimeric domain of signal transducing histidine kinase"/>
    <property type="match status" value="1"/>
</dbReference>
<keyword evidence="11" id="KW-1185">Reference proteome</keyword>
<gene>
    <name evidence="10" type="ORF">CLV44_103118</name>
</gene>
<evidence type="ECO:0000313" key="10">
    <source>
        <dbReference type="EMBL" id="PSL15837.1"/>
    </source>
</evidence>
<name>A0A2P8F2A0_9GAMM</name>
<dbReference type="SMART" id="SM00387">
    <property type="entry name" value="HATPase_c"/>
    <property type="match status" value="1"/>
</dbReference>
<dbReference type="InterPro" id="IPR050351">
    <property type="entry name" value="BphY/WalK/GraS-like"/>
</dbReference>
<accession>A0A2P8F2A0</accession>